<reference evidence="1" key="1">
    <citation type="submission" date="2020-03" db="EMBL/GenBank/DDBJ databases">
        <title>The deep terrestrial virosphere.</title>
        <authorList>
            <person name="Holmfeldt K."/>
            <person name="Nilsson E."/>
            <person name="Simone D."/>
            <person name="Lopez-Fernandez M."/>
            <person name="Wu X."/>
            <person name="de Brujin I."/>
            <person name="Lundin D."/>
            <person name="Andersson A."/>
            <person name="Bertilsson S."/>
            <person name="Dopson M."/>
        </authorList>
    </citation>
    <scope>NUCLEOTIDE SEQUENCE</scope>
    <source>
        <strain evidence="1">MM415A02587</strain>
        <strain evidence="2">MM415B04124</strain>
    </source>
</reference>
<dbReference type="EMBL" id="MT141982">
    <property type="protein sequence ID" value="QJA72838.1"/>
    <property type="molecule type" value="Genomic_DNA"/>
</dbReference>
<dbReference type="EMBL" id="MT143173">
    <property type="protein sequence ID" value="QJA93739.1"/>
    <property type="molecule type" value="Genomic_DNA"/>
</dbReference>
<accession>A0A6M3JTX9</accession>
<gene>
    <name evidence="1" type="ORF">MM415A02587_0004</name>
    <name evidence="2" type="ORF">MM415B04124_0009</name>
</gene>
<dbReference type="AlphaFoldDB" id="A0A6M3JTX9"/>
<evidence type="ECO:0000313" key="1">
    <source>
        <dbReference type="EMBL" id="QJA72838.1"/>
    </source>
</evidence>
<sequence>MKNKTLLTIMALVFLLILNITTLVGHIGLRNELKNRGVLSSAGERGFSAKLYEGDFWNLSKKIHGLEEYLGVEEAYRSEIKYTKRKDQK</sequence>
<proteinExistence type="predicted"/>
<organism evidence="1">
    <name type="scientific">viral metagenome</name>
    <dbReference type="NCBI Taxonomy" id="1070528"/>
    <lineage>
        <taxon>unclassified sequences</taxon>
        <taxon>metagenomes</taxon>
        <taxon>organismal metagenomes</taxon>
    </lineage>
</organism>
<name>A0A6M3JTX9_9ZZZZ</name>
<evidence type="ECO:0000313" key="2">
    <source>
        <dbReference type="EMBL" id="QJA93739.1"/>
    </source>
</evidence>
<protein>
    <submittedName>
        <fullName evidence="1">Uncharacterized protein</fullName>
    </submittedName>
</protein>